<feature type="transmembrane region" description="Helical" evidence="10">
    <location>
        <begin position="205"/>
        <end position="224"/>
    </location>
</feature>
<evidence type="ECO:0000313" key="12">
    <source>
        <dbReference type="EMBL" id="GGA86206.1"/>
    </source>
</evidence>
<keyword evidence="7 10" id="KW-1133">Transmembrane helix</keyword>
<dbReference type="Pfam" id="PF07690">
    <property type="entry name" value="MFS_1"/>
    <property type="match status" value="1"/>
</dbReference>
<dbReference type="CDD" id="cd16913">
    <property type="entry name" value="YkuD_like"/>
    <property type="match status" value="1"/>
</dbReference>
<evidence type="ECO:0000313" key="13">
    <source>
        <dbReference type="Proteomes" id="UP000646478"/>
    </source>
</evidence>
<organism evidence="12 13">
    <name type="scientific">Brucella endophytica</name>
    <dbReference type="NCBI Taxonomy" id="1963359"/>
    <lineage>
        <taxon>Bacteria</taxon>
        <taxon>Pseudomonadati</taxon>
        <taxon>Pseudomonadota</taxon>
        <taxon>Alphaproteobacteria</taxon>
        <taxon>Hyphomicrobiales</taxon>
        <taxon>Brucellaceae</taxon>
        <taxon>Brucella/Ochrobactrum group</taxon>
        <taxon>Brucella</taxon>
    </lineage>
</organism>
<dbReference type="GO" id="GO:0016740">
    <property type="term" value="F:transferase activity"/>
    <property type="evidence" value="ECO:0007669"/>
    <property type="project" value="UniProtKB-KW"/>
</dbReference>
<feature type="transmembrane region" description="Helical" evidence="10">
    <location>
        <begin position="172"/>
        <end position="193"/>
    </location>
</feature>
<dbReference type="InterPro" id="IPR005490">
    <property type="entry name" value="LD_TPept_cat_dom"/>
</dbReference>
<evidence type="ECO:0000256" key="7">
    <source>
        <dbReference type="ARBA" id="ARBA00022989"/>
    </source>
</evidence>
<dbReference type="GO" id="GO:0009252">
    <property type="term" value="P:peptidoglycan biosynthetic process"/>
    <property type="evidence" value="ECO:0007669"/>
    <property type="project" value="UniProtKB-KW"/>
</dbReference>
<gene>
    <name evidence="12" type="ORF">GCM10011491_12270</name>
</gene>
<keyword evidence="4 10" id="KW-0812">Transmembrane</keyword>
<feature type="domain" description="L,D-TPase catalytic" evidence="11">
    <location>
        <begin position="39"/>
        <end position="102"/>
    </location>
</feature>
<comment type="pathway">
    <text evidence="1">Cell wall biogenesis; peptidoglycan biosynthesis.</text>
</comment>
<dbReference type="InterPro" id="IPR052714">
    <property type="entry name" value="MFS_Exporter"/>
</dbReference>
<evidence type="ECO:0000256" key="10">
    <source>
        <dbReference type="SAM" id="Phobius"/>
    </source>
</evidence>
<reference evidence="12" key="1">
    <citation type="journal article" date="2014" name="Int. J. Syst. Evol. Microbiol.">
        <title>Complete genome sequence of Corynebacterium casei LMG S-19264T (=DSM 44701T), isolated from a smear-ripened cheese.</title>
        <authorList>
            <consortium name="US DOE Joint Genome Institute (JGI-PGF)"/>
            <person name="Walter F."/>
            <person name="Albersmeier A."/>
            <person name="Kalinowski J."/>
            <person name="Ruckert C."/>
        </authorList>
    </citation>
    <scope>NUCLEOTIDE SEQUENCE</scope>
    <source>
        <strain evidence="12">CGMCC 1.15082</strain>
    </source>
</reference>
<dbReference type="Proteomes" id="UP000646478">
    <property type="component" value="Unassembled WGS sequence"/>
</dbReference>
<comment type="similarity">
    <text evidence="2">Belongs to the YkuD family.</text>
</comment>
<comment type="caution">
    <text evidence="12">The sequence shown here is derived from an EMBL/GenBank/DDBJ whole genome shotgun (WGS) entry which is preliminary data.</text>
</comment>
<keyword evidence="13" id="KW-1185">Reference proteome</keyword>
<protein>
    <recommendedName>
        <fullName evidence="11">L,D-TPase catalytic domain-containing protein</fullName>
    </recommendedName>
</protein>
<name>A0A916S685_9HYPH</name>
<evidence type="ECO:0000256" key="8">
    <source>
        <dbReference type="ARBA" id="ARBA00023136"/>
    </source>
</evidence>
<keyword evidence="8 10" id="KW-0472">Membrane</keyword>
<dbReference type="PANTHER" id="PTHR23531:SF1">
    <property type="entry name" value="QUINOLENE RESISTANCE PROTEIN NORA"/>
    <property type="match status" value="1"/>
</dbReference>
<evidence type="ECO:0000256" key="5">
    <source>
        <dbReference type="ARBA" id="ARBA00022960"/>
    </source>
</evidence>
<proteinExistence type="inferred from homology"/>
<evidence type="ECO:0000256" key="3">
    <source>
        <dbReference type="ARBA" id="ARBA00022679"/>
    </source>
</evidence>
<dbReference type="Gene3D" id="1.20.1250.20">
    <property type="entry name" value="MFS general substrate transporter like domains"/>
    <property type="match status" value="1"/>
</dbReference>
<dbReference type="SUPFAM" id="SSF103473">
    <property type="entry name" value="MFS general substrate transporter"/>
    <property type="match status" value="1"/>
</dbReference>
<evidence type="ECO:0000256" key="4">
    <source>
        <dbReference type="ARBA" id="ARBA00022692"/>
    </source>
</evidence>
<evidence type="ECO:0000256" key="1">
    <source>
        <dbReference type="ARBA" id="ARBA00004752"/>
    </source>
</evidence>
<feature type="transmembrane region" description="Helical" evidence="10">
    <location>
        <begin position="138"/>
        <end position="160"/>
    </location>
</feature>
<evidence type="ECO:0000256" key="2">
    <source>
        <dbReference type="ARBA" id="ARBA00005992"/>
    </source>
</evidence>
<dbReference type="EMBL" id="BMHH01000004">
    <property type="protein sequence ID" value="GGA86206.1"/>
    <property type="molecule type" value="Genomic_DNA"/>
</dbReference>
<dbReference type="InterPro" id="IPR036259">
    <property type="entry name" value="MFS_trans_sf"/>
</dbReference>
<dbReference type="GO" id="GO:0071555">
    <property type="term" value="P:cell wall organization"/>
    <property type="evidence" value="ECO:0007669"/>
    <property type="project" value="UniProtKB-KW"/>
</dbReference>
<dbReference type="SUPFAM" id="SSF141523">
    <property type="entry name" value="L,D-transpeptidase catalytic domain-like"/>
    <property type="match status" value="1"/>
</dbReference>
<dbReference type="GO" id="GO:0004180">
    <property type="term" value="F:carboxypeptidase activity"/>
    <property type="evidence" value="ECO:0007669"/>
    <property type="project" value="UniProtKB-ARBA"/>
</dbReference>
<keyword evidence="3" id="KW-0808">Transferase</keyword>
<dbReference type="GO" id="GO:0022857">
    <property type="term" value="F:transmembrane transporter activity"/>
    <property type="evidence" value="ECO:0007669"/>
    <property type="project" value="InterPro"/>
</dbReference>
<accession>A0A916S685</accession>
<reference evidence="12" key="2">
    <citation type="submission" date="2020-09" db="EMBL/GenBank/DDBJ databases">
        <authorList>
            <person name="Sun Q."/>
            <person name="Zhou Y."/>
        </authorList>
    </citation>
    <scope>NUCLEOTIDE SEQUENCE</scope>
    <source>
        <strain evidence="12">CGMCC 1.15082</strain>
    </source>
</reference>
<dbReference type="AlphaFoldDB" id="A0A916S685"/>
<dbReference type="Pfam" id="PF03734">
    <property type="entry name" value="YkuD"/>
    <property type="match status" value="1"/>
</dbReference>
<sequence>MYAAMPDEQFPIPAVDVSQVDEKWWRTEVDYPTGEKVGTVIVDTPNRYLYHIRPNGRAVRYGVGVGRDGFAWAGRGHIAYKRKWPRWNPPDEMVGRQPKLEPYSIANGGMPPGLNNPLGSRALNIHEGNRDTTHEISMLFYLAGFLLGAGWGLTFTIGPIMLSGLVTDVNRAVLFSVLSAFNALGMGLAPVAARGLLGAGVPHPVIFAGAMVLAVASAVLFYAAGRRLSHIAAPQRWSLPGGEAEAWRRIARSPAKYPLIMVFLGACVFSSMVNFQTTFAASKELNYSIFYISYTAAVIGARFLVSGFVNRKEPMKTTIVLLMLMCVSLVMFAVMSASPVPYAASSMLLGLSYGLVYPLIQAQAVSASEESLRSRTLVYFSLCYFIGVFGFPLLGGGVLSSKADIKRCYTPC</sequence>
<feature type="transmembrane region" description="Helical" evidence="10">
    <location>
        <begin position="257"/>
        <end position="275"/>
    </location>
</feature>
<dbReference type="PANTHER" id="PTHR23531">
    <property type="entry name" value="QUINOLENE RESISTANCE PROTEIN NORA"/>
    <property type="match status" value="1"/>
</dbReference>
<dbReference type="InterPro" id="IPR011701">
    <property type="entry name" value="MFS"/>
</dbReference>
<dbReference type="GO" id="GO:0008360">
    <property type="term" value="P:regulation of cell shape"/>
    <property type="evidence" value="ECO:0007669"/>
    <property type="project" value="UniProtKB-KW"/>
</dbReference>
<evidence type="ECO:0000256" key="6">
    <source>
        <dbReference type="ARBA" id="ARBA00022984"/>
    </source>
</evidence>
<keyword evidence="6" id="KW-0573">Peptidoglycan synthesis</keyword>
<feature type="transmembrane region" description="Helical" evidence="10">
    <location>
        <begin position="377"/>
        <end position="399"/>
    </location>
</feature>
<evidence type="ECO:0000256" key="9">
    <source>
        <dbReference type="ARBA" id="ARBA00023316"/>
    </source>
</evidence>
<feature type="transmembrane region" description="Helical" evidence="10">
    <location>
        <begin position="287"/>
        <end position="305"/>
    </location>
</feature>
<feature type="transmembrane region" description="Helical" evidence="10">
    <location>
        <begin position="317"/>
        <end position="336"/>
    </location>
</feature>
<keyword evidence="5" id="KW-0133">Cell shape</keyword>
<keyword evidence="9" id="KW-0961">Cell wall biogenesis/degradation</keyword>
<evidence type="ECO:0000259" key="11">
    <source>
        <dbReference type="Pfam" id="PF03734"/>
    </source>
</evidence>
<dbReference type="InterPro" id="IPR038063">
    <property type="entry name" value="Transpep_catalytic_dom"/>
</dbReference>